<dbReference type="PANTHER" id="PTHR15004">
    <property type="entry name" value="GLUTAMYL-TRNA(GLN) AMIDOTRANSFERASE SUBUNIT C, MITOCHONDRIAL"/>
    <property type="match status" value="1"/>
</dbReference>
<dbReference type="eggNOG" id="COG0721">
    <property type="taxonomic scope" value="Bacteria"/>
</dbReference>
<keyword evidence="2" id="KW-0547">Nucleotide-binding</keyword>
<dbReference type="GO" id="GO:0016740">
    <property type="term" value="F:transferase activity"/>
    <property type="evidence" value="ECO:0007669"/>
    <property type="project" value="UniProtKB-KW"/>
</dbReference>
<dbReference type="EC" id="6.3.5.-" evidence="2"/>
<comment type="similarity">
    <text evidence="2">Belongs to the GatC family.</text>
</comment>
<keyword evidence="4" id="KW-1185">Reference proteome</keyword>
<evidence type="ECO:0000256" key="1">
    <source>
        <dbReference type="ARBA" id="ARBA00022598"/>
    </source>
</evidence>
<comment type="function">
    <text evidence="2">Allows the formation of correctly charged Asn-tRNA(Asn) or Gln-tRNA(Gln) through the transamidation of misacylated Asp-tRNA(Asn) or Glu-tRNA(Gln) in organisms which lack either or both of asparaginyl-tRNA or glutaminyl-tRNA synthetases. The reaction takes place in the presence of glutamine and ATP through an activated phospho-Asp-tRNA(Asn) or phospho-Glu-tRNA(Gln).</text>
</comment>
<dbReference type="SUPFAM" id="SSF141000">
    <property type="entry name" value="Glu-tRNAGln amidotransferase C subunit"/>
    <property type="match status" value="1"/>
</dbReference>
<organism evidence="3 4">
    <name type="scientific">Tepidicaulis marinus</name>
    <dbReference type="NCBI Taxonomy" id="1333998"/>
    <lineage>
        <taxon>Bacteria</taxon>
        <taxon>Pseudomonadati</taxon>
        <taxon>Pseudomonadota</taxon>
        <taxon>Alphaproteobacteria</taxon>
        <taxon>Hyphomicrobiales</taxon>
        <taxon>Parvibaculaceae</taxon>
        <taxon>Tepidicaulis</taxon>
    </lineage>
</organism>
<gene>
    <name evidence="2" type="primary">gatC</name>
    <name evidence="3" type="ORF">M2A_0684</name>
</gene>
<evidence type="ECO:0000313" key="3">
    <source>
        <dbReference type="EMBL" id="GAK44185.1"/>
    </source>
</evidence>
<dbReference type="GO" id="GO:0050567">
    <property type="term" value="F:glutaminyl-tRNA synthase (glutamine-hydrolyzing) activity"/>
    <property type="evidence" value="ECO:0007669"/>
    <property type="project" value="UniProtKB-UniRule"/>
</dbReference>
<dbReference type="STRING" id="1333998.M2A_0684"/>
<dbReference type="Pfam" id="PF02686">
    <property type="entry name" value="GatC"/>
    <property type="match status" value="1"/>
</dbReference>
<comment type="catalytic activity">
    <reaction evidence="2">
        <text>L-aspartyl-tRNA(Asn) + L-glutamine + ATP + H2O = L-asparaginyl-tRNA(Asn) + L-glutamate + ADP + phosphate + 2 H(+)</text>
        <dbReference type="Rhea" id="RHEA:14513"/>
        <dbReference type="Rhea" id="RHEA-COMP:9674"/>
        <dbReference type="Rhea" id="RHEA-COMP:9677"/>
        <dbReference type="ChEBI" id="CHEBI:15377"/>
        <dbReference type="ChEBI" id="CHEBI:15378"/>
        <dbReference type="ChEBI" id="CHEBI:29985"/>
        <dbReference type="ChEBI" id="CHEBI:30616"/>
        <dbReference type="ChEBI" id="CHEBI:43474"/>
        <dbReference type="ChEBI" id="CHEBI:58359"/>
        <dbReference type="ChEBI" id="CHEBI:78515"/>
        <dbReference type="ChEBI" id="CHEBI:78516"/>
        <dbReference type="ChEBI" id="CHEBI:456216"/>
    </reaction>
</comment>
<dbReference type="GO" id="GO:0006450">
    <property type="term" value="P:regulation of translational fidelity"/>
    <property type="evidence" value="ECO:0007669"/>
    <property type="project" value="InterPro"/>
</dbReference>
<name>A0A081B817_9HYPH</name>
<dbReference type="NCBIfam" id="TIGR00135">
    <property type="entry name" value="gatC"/>
    <property type="match status" value="1"/>
</dbReference>
<comment type="caution">
    <text evidence="3">The sequence shown here is derived from an EMBL/GenBank/DDBJ whole genome shotgun (WGS) entry which is preliminary data.</text>
</comment>
<dbReference type="GO" id="GO:0050566">
    <property type="term" value="F:asparaginyl-tRNA synthase (glutamine-hydrolyzing) activity"/>
    <property type="evidence" value="ECO:0007669"/>
    <property type="project" value="RHEA"/>
</dbReference>
<dbReference type="InterPro" id="IPR003837">
    <property type="entry name" value="GatC"/>
</dbReference>
<protein>
    <recommendedName>
        <fullName evidence="2">Aspartyl/glutamyl-tRNA(Asn/Gln) amidotransferase subunit C</fullName>
        <shortName evidence="2">Asp/Glu-ADT subunit C</shortName>
        <ecNumber evidence="2">6.3.5.-</ecNumber>
    </recommendedName>
</protein>
<dbReference type="EMBL" id="BBIO01000002">
    <property type="protein sequence ID" value="GAK44185.1"/>
    <property type="molecule type" value="Genomic_DNA"/>
</dbReference>
<sequence length="95" mass="10345">MSVDQNTVRHIARLARIAVTDEEVAPLAKELSSILDWVEQLGEVNTDNVEPMASVENLALPMREDVVTDGNIQDQVTKNAPGADDGFFAVPKVVE</sequence>
<comment type="catalytic activity">
    <reaction evidence="2">
        <text>L-glutamyl-tRNA(Gln) + L-glutamine + ATP + H2O = L-glutaminyl-tRNA(Gln) + L-glutamate + ADP + phosphate + H(+)</text>
        <dbReference type="Rhea" id="RHEA:17521"/>
        <dbReference type="Rhea" id="RHEA-COMP:9681"/>
        <dbReference type="Rhea" id="RHEA-COMP:9684"/>
        <dbReference type="ChEBI" id="CHEBI:15377"/>
        <dbReference type="ChEBI" id="CHEBI:15378"/>
        <dbReference type="ChEBI" id="CHEBI:29985"/>
        <dbReference type="ChEBI" id="CHEBI:30616"/>
        <dbReference type="ChEBI" id="CHEBI:43474"/>
        <dbReference type="ChEBI" id="CHEBI:58359"/>
        <dbReference type="ChEBI" id="CHEBI:78520"/>
        <dbReference type="ChEBI" id="CHEBI:78521"/>
        <dbReference type="ChEBI" id="CHEBI:456216"/>
    </reaction>
</comment>
<dbReference type="AlphaFoldDB" id="A0A081B817"/>
<comment type="subunit">
    <text evidence="2">Heterotrimer of A, B and C subunits.</text>
</comment>
<dbReference type="PANTHER" id="PTHR15004:SF0">
    <property type="entry name" value="GLUTAMYL-TRNA(GLN) AMIDOTRANSFERASE SUBUNIT C, MITOCHONDRIAL"/>
    <property type="match status" value="1"/>
</dbReference>
<keyword evidence="3" id="KW-0808">Transferase</keyword>
<dbReference type="Gene3D" id="1.10.20.60">
    <property type="entry name" value="Glu-tRNAGln amidotransferase C subunit, N-terminal domain"/>
    <property type="match status" value="1"/>
</dbReference>
<reference evidence="3 4" key="1">
    <citation type="submission" date="2014-07" db="EMBL/GenBank/DDBJ databases">
        <title>Tepidicaulis marinum gen. nov., sp. nov., a novel marine bacterium denitrifying nitrate to nitrous oxide strictly under microaerobic conditions.</title>
        <authorList>
            <person name="Takeuchi M."/>
            <person name="Yamagishi T."/>
            <person name="Kamagata Y."/>
            <person name="Oshima K."/>
            <person name="Hattori M."/>
            <person name="Katayama T."/>
            <person name="Hanada S."/>
            <person name="Tamaki H."/>
            <person name="Marumo K."/>
            <person name="Maeda H."/>
            <person name="Nedachi M."/>
            <person name="Iwasaki W."/>
            <person name="Suwa Y."/>
            <person name="Sakata S."/>
        </authorList>
    </citation>
    <scope>NUCLEOTIDE SEQUENCE [LARGE SCALE GENOMIC DNA]</scope>
    <source>
        <strain evidence="3 4">MA2</strain>
    </source>
</reference>
<dbReference type="GO" id="GO:0006412">
    <property type="term" value="P:translation"/>
    <property type="evidence" value="ECO:0007669"/>
    <property type="project" value="UniProtKB-UniRule"/>
</dbReference>
<dbReference type="GO" id="GO:0070681">
    <property type="term" value="P:glutaminyl-tRNAGln biosynthesis via transamidation"/>
    <property type="evidence" value="ECO:0007669"/>
    <property type="project" value="TreeGrafter"/>
</dbReference>
<keyword evidence="1 2" id="KW-0436">Ligase</keyword>
<keyword evidence="2" id="KW-0648">Protein biosynthesis</keyword>
<proteinExistence type="inferred from homology"/>
<dbReference type="HAMAP" id="MF_00122">
    <property type="entry name" value="GatC"/>
    <property type="match status" value="1"/>
</dbReference>
<keyword evidence="2" id="KW-0067">ATP-binding</keyword>
<dbReference type="RefSeq" id="WP_045442928.1">
    <property type="nucleotide sequence ID" value="NZ_BBIO01000002.1"/>
</dbReference>
<dbReference type="GO" id="GO:0005524">
    <property type="term" value="F:ATP binding"/>
    <property type="evidence" value="ECO:0007669"/>
    <property type="project" value="UniProtKB-KW"/>
</dbReference>
<evidence type="ECO:0000256" key="2">
    <source>
        <dbReference type="HAMAP-Rule" id="MF_00122"/>
    </source>
</evidence>
<evidence type="ECO:0000313" key="4">
    <source>
        <dbReference type="Proteomes" id="UP000028702"/>
    </source>
</evidence>
<dbReference type="Proteomes" id="UP000028702">
    <property type="component" value="Unassembled WGS sequence"/>
</dbReference>
<accession>A0A081B817</accession>
<dbReference type="InterPro" id="IPR036113">
    <property type="entry name" value="Asp/Glu-ADT_sf_sub_c"/>
</dbReference>